<dbReference type="InterPro" id="IPR009155">
    <property type="entry name" value="Cyt_b562"/>
</dbReference>
<dbReference type="GO" id="GO:0042597">
    <property type="term" value="C:periplasmic space"/>
    <property type="evidence" value="ECO:0007669"/>
    <property type="project" value="InterPro"/>
</dbReference>
<dbReference type="EMBL" id="MTBD01000005">
    <property type="protein sequence ID" value="PRP72070.1"/>
    <property type="molecule type" value="Genomic_DNA"/>
</dbReference>
<feature type="chain" id="PRO_5015468280" description="Cytochrome B562" evidence="3">
    <location>
        <begin position="33"/>
        <end position="129"/>
    </location>
</feature>
<dbReference type="GO" id="GO:0009055">
    <property type="term" value="F:electron transfer activity"/>
    <property type="evidence" value="ECO:0007669"/>
    <property type="project" value="InterPro"/>
</dbReference>
<dbReference type="Pfam" id="PF07361">
    <property type="entry name" value="Cytochrom_B562"/>
    <property type="match status" value="1"/>
</dbReference>
<evidence type="ECO:0000256" key="3">
    <source>
        <dbReference type="SAM" id="SignalP"/>
    </source>
</evidence>
<proteinExistence type="inferred from homology"/>
<reference evidence="4 5" key="1">
    <citation type="submission" date="2017-01" db="EMBL/GenBank/DDBJ databases">
        <title>New insights into the genetic diversity of Chromobacterium isolated from tropical freshwater lake.</title>
        <authorList>
            <person name="Santos A.B."/>
            <person name="Nascimento A.M."/>
            <person name="Da Silva P.C."/>
        </authorList>
    </citation>
    <scope>NUCLEOTIDE SEQUENCE [LARGE SCALE GENOMIC DNA]</scope>
    <source>
        <strain evidence="4 5">56AF</strain>
    </source>
</reference>
<dbReference type="Gene3D" id="1.20.120.10">
    <property type="entry name" value="Cytochrome c/b562"/>
    <property type="match status" value="1"/>
</dbReference>
<evidence type="ECO:0000313" key="4">
    <source>
        <dbReference type="EMBL" id="PRP72070.1"/>
    </source>
</evidence>
<dbReference type="RefSeq" id="WP_223253366.1">
    <property type="nucleotide sequence ID" value="NZ_MTBD01000005.1"/>
</dbReference>
<dbReference type="GO" id="GO:0020037">
    <property type="term" value="F:heme binding"/>
    <property type="evidence" value="ECO:0007669"/>
    <property type="project" value="InterPro"/>
</dbReference>
<keyword evidence="2 3" id="KW-0732">Signal</keyword>
<dbReference type="InterPro" id="IPR010980">
    <property type="entry name" value="Cyt_c/b562"/>
</dbReference>
<evidence type="ECO:0000313" key="5">
    <source>
        <dbReference type="Proteomes" id="UP000239469"/>
    </source>
</evidence>
<evidence type="ECO:0000256" key="2">
    <source>
        <dbReference type="ARBA" id="ARBA00022729"/>
    </source>
</evidence>
<comment type="similarity">
    <text evidence="1">Belongs to the cytochrome b562 family.</text>
</comment>
<feature type="signal peptide" evidence="3">
    <location>
        <begin position="1"/>
        <end position="32"/>
    </location>
</feature>
<evidence type="ECO:0000256" key="1">
    <source>
        <dbReference type="ARBA" id="ARBA00005523"/>
    </source>
</evidence>
<dbReference type="AlphaFoldDB" id="A0A2S9X8K8"/>
<dbReference type="GO" id="GO:0022900">
    <property type="term" value="P:electron transport chain"/>
    <property type="evidence" value="ECO:0007669"/>
    <property type="project" value="InterPro"/>
</dbReference>
<sequence>MHSLAQGSARKIAPLVAIALLAVFSAAPMAHAGPVKSLMKNMKQEMQSALNSSSMPAFRQHFALLKSDVQQASKQSYRSDQATYDKGIAQLQKELAVVEQNIQANNLQGAKDSLKNINKTKKHYHDLLG</sequence>
<dbReference type="SUPFAM" id="SSF47175">
    <property type="entry name" value="Cytochromes"/>
    <property type="match status" value="1"/>
</dbReference>
<comment type="caution">
    <text evidence="4">The sequence shown here is derived from an EMBL/GenBank/DDBJ whole genome shotgun (WGS) entry which is preliminary data.</text>
</comment>
<evidence type="ECO:0008006" key="6">
    <source>
        <dbReference type="Google" id="ProtNLM"/>
    </source>
</evidence>
<dbReference type="GO" id="GO:0005506">
    <property type="term" value="F:iron ion binding"/>
    <property type="evidence" value="ECO:0007669"/>
    <property type="project" value="InterPro"/>
</dbReference>
<organism evidence="4 5">
    <name type="scientific">Chromobacterium amazonense</name>
    <dbReference type="NCBI Taxonomy" id="1382803"/>
    <lineage>
        <taxon>Bacteria</taxon>
        <taxon>Pseudomonadati</taxon>
        <taxon>Pseudomonadota</taxon>
        <taxon>Betaproteobacteria</taxon>
        <taxon>Neisseriales</taxon>
        <taxon>Chromobacteriaceae</taxon>
        <taxon>Chromobacterium</taxon>
    </lineage>
</organism>
<name>A0A2S9X8K8_9NEIS</name>
<accession>A0A2S9X8K8</accession>
<protein>
    <recommendedName>
        <fullName evidence="6">Cytochrome B562</fullName>
    </recommendedName>
</protein>
<dbReference type="Proteomes" id="UP000239469">
    <property type="component" value="Unassembled WGS sequence"/>
</dbReference>
<gene>
    <name evidence="4" type="ORF">BUE93_02745</name>
</gene>